<protein>
    <submittedName>
        <fullName evidence="1">Uncharacterized protein</fullName>
    </submittedName>
</protein>
<comment type="caution">
    <text evidence="1">The sequence shown here is derived from an EMBL/GenBank/DDBJ whole genome shotgun (WGS) entry which is preliminary data.</text>
</comment>
<keyword evidence="2" id="KW-1185">Reference proteome</keyword>
<name>A0A5C5XC84_9PLAN</name>
<dbReference type="Proteomes" id="UP000316095">
    <property type="component" value="Unassembled WGS sequence"/>
</dbReference>
<dbReference type="EMBL" id="SJPG01000001">
    <property type="protein sequence ID" value="TWT59903.1"/>
    <property type="molecule type" value="Genomic_DNA"/>
</dbReference>
<dbReference type="AlphaFoldDB" id="A0A5C5XC84"/>
<reference evidence="1 2" key="1">
    <citation type="submission" date="2019-02" db="EMBL/GenBank/DDBJ databases">
        <title>Deep-cultivation of Planctomycetes and their phenomic and genomic characterization uncovers novel biology.</title>
        <authorList>
            <person name="Wiegand S."/>
            <person name="Jogler M."/>
            <person name="Boedeker C."/>
            <person name="Pinto D."/>
            <person name="Vollmers J."/>
            <person name="Rivas-Marin E."/>
            <person name="Kohn T."/>
            <person name="Peeters S.H."/>
            <person name="Heuer A."/>
            <person name="Rast P."/>
            <person name="Oberbeckmann S."/>
            <person name="Bunk B."/>
            <person name="Jeske O."/>
            <person name="Meyerdierks A."/>
            <person name="Storesund J.E."/>
            <person name="Kallscheuer N."/>
            <person name="Luecker S."/>
            <person name="Lage O.M."/>
            <person name="Pohl T."/>
            <person name="Merkel B.J."/>
            <person name="Hornburger P."/>
            <person name="Mueller R.-W."/>
            <person name="Bruemmer F."/>
            <person name="Labrenz M."/>
            <person name="Spormann A.M."/>
            <person name="Op Den Camp H."/>
            <person name="Overmann J."/>
            <person name="Amann R."/>
            <person name="Jetten M.S.M."/>
            <person name="Mascher T."/>
            <person name="Medema M.H."/>
            <person name="Devos D.P."/>
            <person name="Kaster A.-K."/>
            <person name="Ovreas L."/>
            <person name="Rohde M."/>
            <person name="Galperin M.Y."/>
            <person name="Jogler C."/>
        </authorList>
    </citation>
    <scope>NUCLEOTIDE SEQUENCE [LARGE SCALE GENOMIC DNA]</scope>
    <source>
        <strain evidence="1 2">Pan54</strain>
    </source>
</reference>
<evidence type="ECO:0000313" key="2">
    <source>
        <dbReference type="Proteomes" id="UP000316095"/>
    </source>
</evidence>
<gene>
    <name evidence="1" type="ORF">Pan54_06140</name>
</gene>
<accession>A0A5C5XC84</accession>
<sequence>MKRNFSRLGSLTQEKTVDLQKTSIFINGIGKSRSSAGKKLPVAANEFYFKKSNAYRSQF</sequence>
<evidence type="ECO:0000313" key="1">
    <source>
        <dbReference type="EMBL" id="TWT59903.1"/>
    </source>
</evidence>
<proteinExistence type="predicted"/>
<organism evidence="1 2">
    <name type="scientific">Rubinisphaera italica</name>
    <dbReference type="NCBI Taxonomy" id="2527969"/>
    <lineage>
        <taxon>Bacteria</taxon>
        <taxon>Pseudomonadati</taxon>
        <taxon>Planctomycetota</taxon>
        <taxon>Planctomycetia</taxon>
        <taxon>Planctomycetales</taxon>
        <taxon>Planctomycetaceae</taxon>
        <taxon>Rubinisphaera</taxon>
    </lineage>
</organism>